<sequence length="107" mass="12401">METLTVNRILEEVKAFLQKTYQDNLDKVILFGSRARGDHHADSDLDILIVLKEPFNYSQEVEKTSIFISELSLEFDLVISRVFAETKDFNSKNTPFFMNVRKEGVIL</sequence>
<dbReference type="SUPFAM" id="SSF81301">
    <property type="entry name" value="Nucleotidyltransferase"/>
    <property type="match status" value="1"/>
</dbReference>
<dbReference type="PANTHER" id="PTHR33933:SF1">
    <property type="entry name" value="PROTEIN ADENYLYLTRANSFERASE MNTA-RELATED"/>
    <property type="match status" value="1"/>
</dbReference>
<dbReference type="CDD" id="cd05403">
    <property type="entry name" value="NT_KNTase_like"/>
    <property type="match status" value="1"/>
</dbReference>
<evidence type="ECO:0000313" key="3">
    <source>
        <dbReference type="Proteomes" id="UP000606776"/>
    </source>
</evidence>
<organism evidence="2 3">
    <name type="scientific">Sphaerospermopsis aphanizomenoides LEGE 00250</name>
    <dbReference type="NCBI Taxonomy" id="2777972"/>
    <lineage>
        <taxon>Bacteria</taxon>
        <taxon>Bacillati</taxon>
        <taxon>Cyanobacteriota</taxon>
        <taxon>Cyanophyceae</taxon>
        <taxon>Nostocales</taxon>
        <taxon>Aphanizomenonaceae</taxon>
        <taxon>Sphaerospermopsis</taxon>
        <taxon>Sphaerospermopsis aphanizomenoides</taxon>
    </lineage>
</organism>
<reference evidence="2 3" key="1">
    <citation type="submission" date="2020-10" db="EMBL/GenBank/DDBJ databases">
        <authorList>
            <person name="Castelo-Branco R."/>
            <person name="Eusebio N."/>
            <person name="Adriana R."/>
            <person name="Vieira A."/>
            <person name="Brugerolle De Fraissinette N."/>
            <person name="Rezende De Castro R."/>
            <person name="Schneider M.P."/>
            <person name="Vasconcelos V."/>
            <person name="Leao P.N."/>
        </authorList>
    </citation>
    <scope>NUCLEOTIDE SEQUENCE [LARGE SCALE GENOMIC DNA]</scope>
    <source>
        <strain evidence="2 3">LEGE 00250</strain>
    </source>
</reference>
<dbReference type="InterPro" id="IPR052548">
    <property type="entry name" value="Type_VII_TA_antitoxin"/>
</dbReference>
<dbReference type="PANTHER" id="PTHR33933">
    <property type="entry name" value="NUCLEOTIDYLTRANSFERASE"/>
    <property type="match status" value="1"/>
</dbReference>
<gene>
    <name evidence="2" type="ORF">IQ227_07980</name>
</gene>
<keyword evidence="3" id="KW-1185">Reference proteome</keyword>
<dbReference type="InterPro" id="IPR043519">
    <property type="entry name" value="NT_sf"/>
</dbReference>
<dbReference type="Pfam" id="PF01909">
    <property type="entry name" value="NTP_transf_2"/>
    <property type="match status" value="1"/>
</dbReference>
<evidence type="ECO:0000313" key="2">
    <source>
        <dbReference type="EMBL" id="MBE9235970.1"/>
    </source>
</evidence>
<dbReference type="RefSeq" id="WP_187041478.1">
    <property type="nucleotide sequence ID" value="NZ_JADEWB010000030.1"/>
</dbReference>
<proteinExistence type="predicted"/>
<dbReference type="Proteomes" id="UP000606776">
    <property type="component" value="Unassembled WGS sequence"/>
</dbReference>
<protein>
    <submittedName>
        <fullName evidence="2">Nucleotidyltransferase domain-containing protein</fullName>
    </submittedName>
</protein>
<feature type="domain" description="Polymerase nucleotidyl transferase" evidence="1">
    <location>
        <begin position="11"/>
        <end position="87"/>
    </location>
</feature>
<accession>A0ABR9VCQ6</accession>
<name>A0ABR9VCQ6_9CYAN</name>
<evidence type="ECO:0000259" key="1">
    <source>
        <dbReference type="Pfam" id="PF01909"/>
    </source>
</evidence>
<dbReference type="InterPro" id="IPR002934">
    <property type="entry name" value="Polymerase_NTP_transf_dom"/>
</dbReference>
<comment type="caution">
    <text evidence="2">The sequence shown here is derived from an EMBL/GenBank/DDBJ whole genome shotgun (WGS) entry which is preliminary data.</text>
</comment>
<dbReference type="EMBL" id="JADEWB010000030">
    <property type="protein sequence ID" value="MBE9235970.1"/>
    <property type="molecule type" value="Genomic_DNA"/>
</dbReference>
<dbReference type="Gene3D" id="3.30.460.10">
    <property type="entry name" value="Beta Polymerase, domain 2"/>
    <property type="match status" value="1"/>
</dbReference>